<dbReference type="KEGG" id="jme:EEW87_009155"/>
<feature type="region of interest" description="Disordered" evidence="1">
    <location>
        <begin position="1"/>
        <end position="54"/>
    </location>
</feature>
<evidence type="ECO:0000256" key="1">
    <source>
        <dbReference type="SAM" id="MobiDB-lite"/>
    </source>
</evidence>
<dbReference type="Proteomes" id="UP000271708">
    <property type="component" value="Chromosome"/>
</dbReference>
<feature type="compositionally biased region" description="Polar residues" evidence="1">
    <location>
        <begin position="35"/>
        <end position="54"/>
    </location>
</feature>
<gene>
    <name evidence="2" type="ORF">EEW87_009155</name>
</gene>
<dbReference type="Pfam" id="PF12787">
    <property type="entry name" value="EcsC"/>
    <property type="match status" value="1"/>
</dbReference>
<evidence type="ECO:0000313" key="3">
    <source>
        <dbReference type="Proteomes" id="UP000271708"/>
    </source>
</evidence>
<organism evidence="2 3">
    <name type="scientific">Janibacter melonis</name>
    <dbReference type="NCBI Taxonomy" id="262209"/>
    <lineage>
        <taxon>Bacteria</taxon>
        <taxon>Bacillati</taxon>
        <taxon>Actinomycetota</taxon>
        <taxon>Actinomycetes</taxon>
        <taxon>Micrococcales</taxon>
        <taxon>Intrasporangiaceae</taxon>
        <taxon>Janibacter</taxon>
    </lineage>
</organism>
<dbReference type="AlphaFoldDB" id="A0A650GEM6"/>
<reference evidence="2 3" key="1">
    <citation type="submission" date="2019-09" db="EMBL/GenBank/DDBJ databases">
        <title>Complete Genome Sequence of Janibacter melonis M714 with both human health impact and industrial applications.</title>
        <authorList>
            <person name="Jin M."/>
            <person name="Zhao Q.R."/>
        </authorList>
    </citation>
    <scope>NUCLEOTIDE SEQUENCE [LARGE SCALE GENOMIC DNA]</scope>
    <source>
        <strain evidence="2 3">M714</strain>
    </source>
</reference>
<evidence type="ECO:0000313" key="2">
    <source>
        <dbReference type="EMBL" id="QGX08401.1"/>
    </source>
</evidence>
<protein>
    <recommendedName>
        <fullName evidence="4">EcsC family protein</fullName>
    </recommendedName>
</protein>
<dbReference type="EMBL" id="CP044548">
    <property type="protein sequence ID" value="QGX08401.1"/>
    <property type="molecule type" value="Genomic_DNA"/>
</dbReference>
<name>A0A650GEM6_9MICO</name>
<proteinExistence type="predicted"/>
<evidence type="ECO:0008006" key="4">
    <source>
        <dbReference type="Google" id="ProtNLM"/>
    </source>
</evidence>
<accession>A0A650GEM6</accession>
<dbReference type="InterPro" id="IPR024787">
    <property type="entry name" value="EcsC"/>
</dbReference>
<sequence>MTTRRATGPGADRPGGPVGRISDALGFGKDEKEQVQQTRTALEQAQDPTDQGALTTSVSRVVESLLDTGIDGRGPFDSAAQVADAALAKHGGNAEKAVDEVMRDHLKLVAASGFVTNLGGFITLPVALPANVLGFYLLATRMTAATARLRGHDISDQRIRSAVLLALVGADANDLLAKAGMAAPSGRLANLAAQRLPGPALMVVNKAVGFRILSTAGRKSFSRFGKSVPVVGGAVGAGMDTWLLKQLADHVRTEFPPAS</sequence>